<organism evidence="1 2">
    <name type="scientific">Corchorus capsularis</name>
    <name type="common">Jute</name>
    <dbReference type="NCBI Taxonomy" id="210143"/>
    <lineage>
        <taxon>Eukaryota</taxon>
        <taxon>Viridiplantae</taxon>
        <taxon>Streptophyta</taxon>
        <taxon>Embryophyta</taxon>
        <taxon>Tracheophyta</taxon>
        <taxon>Spermatophyta</taxon>
        <taxon>Magnoliopsida</taxon>
        <taxon>eudicotyledons</taxon>
        <taxon>Gunneridae</taxon>
        <taxon>Pentapetalae</taxon>
        <taxon>rosids</taxon>
        <taxon>malvids</taxon>
        <taxon>Malvales</taxon>
        <taxon>Malvaceae</taxon>
        <taxon>Grewioideae</taxon>
        <taxon>Apeibeae</taxon>
        <taxon>Corchorus</taxon>
    </lineage>
</organism>
<evidence type="ECO:0000313" key="1">
    <source>
        <dbReference type="EMBL" id="OMO94456.1"/>
    </source>
</evidence>
<protein>
    <submittedName>
        <fullName evidence="1">Uncharacterized protein</fullName>
    </submittedName>
</protein>
<proteinExistence type="predicted"/>
<keyword evidence="2" id="KW-1185">Reference proteome</keyword>
<dbReference type="AlphaFoldDB" id="A0A1R3JHX6"/>
<sequence length="31" mass="3524">SFSFSRFPSPAAVNYAFSSTMRLLVVFFLSF</sequence>
<name>A0A1R3JHX6_COCAP</name>
<comment type="caution">
    <text evidence="1">The sequence shown here is derived from an EMBL/GenBank/DDBJ whole genome shotgun (WGS) entry which is preliminary data.</text>
</comment>
<dbReference type="Gramene" id="OMO94456">
    <property type="protein sequence ID" value="OMO94456"/>
    <property type="gene ID" value="CCACVL1_05998"/>
</dbReference>
<dbReference type="EMBL" id="AWWV01007852">
    <property type="protein sequence ID" value="OMO94456.1"/>
    <property type="molecule type" value="Genomic_DNA"/>
</dbReference>
<accession>A0A1R3JHX6</accession>
<dbReference type="Proteomes" id="UP000188268">
    <property type="component" value="Unassembled WGS sequence"/>
</dbReference>
<evidence type="ECO:0000313" key="2">
    <source>
        <dbReference type="Proteomes" id="UP000188268"/>
    </source>
</evidence>
<reference evidence="1 2" key="1">
    <citation type="submission" date="2013-09" db="EMBL/GenBank/DDBJ databases">
        <title>Corchorus capsularis genome sequencing.</title>
        <authorList>
            <person name="Alam M."/>
            <person name="Haque M.S."/>
            <person name="Islam M.S."/>
            <person name="Emdad E.M."/>
            <person name="Islam M.M."/>
            <person name="Ahmed B."/>
            <person name="Halim A."/>
            <person name="Hossen Q.M.M."/>
            <person name="Hossain M.Z."/>
            <person name="Ahmed R."/>
            <person name="Khan M.M."/>
            <person name="Islam R."/>
            <person name="Rashid M.M."/>
            <person name="Khan S.A."/>
            <person name="Rahman M.S."/>
            <person name="Alam M."/>
        </authorList>
    </citation>
    <scope>NUCLEOTIDE SEQUENCE [LARGE SCALE GENOMIC DNA]</scope>
    <source>
        <strain evidence="2">cv. CVL-1</strain>
        <tissue evidence="1">Whole seedling</tissue>
    </source>
</reference>
<gene>
    <name evidence="1" type="ORF">CCACVL1_05998</name>
</gene>
<feature type="non-terminal residue" evidence="1">
    <location>
        <position position="1"/>
    </location>
</feature>